<accession>A0ABR1NRG4</accession>
<protein>
    <submittedName>
        <fullName evidence="1">Uncharacterized protein</fullName>
    </submittedName>
</protein>
<proteinExistence type="predicted"/>
<keyword evidence="2" id="KW-1185">Reference proteome</keyword>
<comment type="caution">
    <text evidence="1">The sequence shown here is derived from an EMBL/GenBank/DDBJ whole genome shotgun (WGS) entry which is preliminary data.</text>
</comment>
<sequence length="277" mass="31120">MKKTWAALFDTTHKLKDSQQADLISIMKREYKIASYSIVETTLLHFNSATAVHMALLHLSTIVRWVAPALYLRMGRDQQCYEFVKRCAINGERAGYHSIVTEDPFLRFTDADALESPEGLWTGSLMQPGPLIQLGHAACVLLIKLRILLDLQHMLNASRAFEGVVPREIIDKIRGKSLVSGIVVLRKDIIHASTERTAELVLLVKRQVMALFRTVSTHNRAFWPALVDPDSRPERGPDTYSSGSAEEEAAFAIMHNREAWIETPGSIEVIKTLMKVA</sequence>
<evidence type="ECO:0000313" key="2">
    <source>
        <dbReference type="Proteomes" id="UP001430848"/>
    </source>
</evidence>
<evidence type="ECO:0000313" key="1">
    <source>
        <dbReference type="EMBL" id="KAK7712396.1"/>
    </source>
</evidence>
<name>A0ABR1NRG4_DIAER</name>
<reference evidence="1 2" key="1">
    <citation type="submission" date="2024-02" db="EMBL/GenBank/DDBJ databases">
        <title>De novo assembly and annotation of 12 fungi associated with fruit tree decline syndrome in Ontario, Canada.</title>
        <authorList>
            <person name="Sulman M."/>
            <person name="Ellouze W."/>
            <person name="Ilyukhin E."/>
        </authorList>
    </citation>
    <scope>NUCLEOTIDE SEQUENCE [LARGE SCALE GENOMIC DNA]</scope>
    <source>
        <strain evidence="1 2">M169</strain>
    </source>
</reference>
<dbReference type="EMBL" id="JAKNSF020000135">
    <property type="protein sequence ID" value="KAK7712396.1"/>
    <property type="molecule type" value="Genomic_DNA"/>
</dbReference>
<dbReference type="Proteomes" id="UP001430848">
    <property type="component" value="Unassembled WGS sequence"/>
</dbReference>
<gene>
    <name evidence="1" type="ORF">SLS63_012381</name>
</gene>
<organism evidence="1 2">
    <name type="scientific">Diaporthe eres</name>
    <name type="common">Phomopsis oblonga</name>
    <dbReference type="NCBI Taxonomy" id="83184"/>
    <lineage>
        <taxon>Eukaryota</taxon>
        <taxon>Fungi</taxon>
        <taxon>Dikarya</taxon>
        <taxon>Ascomycota</taxon>
        <taxon>Pezizomycotina</taxon>
        <taxon>Sordariomycetes</taxon>
        <taxon>Sordariomycetidae</taxon>
        <taxon>Diaporthales</taxon>
        <taxon>Diaporthaceae</taxon>
        <taxon>Diaporthe</taxon>
        <taxon>Diaporthe eres species complex</taxon>
    </lineage>
</organism>